<evidence type="ECO:0000256" key="10">
    <source>
        <dbReference type="RuleBase" id="RU365067"/>
    </source>
</evidence>
<evidence type="ECO:0000256" key="9">
    <source>
        <dbReference type="ARBA" id="ARBA00045912"/>
    </source>
</evidence>
<evidence type="ECO:0000256" key="4">
    <source>
        <dbReference type="ARBA" id="ARBA00022692"/>
    </source>
</evidence>
<evidence type="ECO:0000256" key="7">
    <source>
        <dbReference type="ARBA" id="ARBA00023136"/>
    </source>
</evidence>
<feature type="transmembrane region" description="Helical" evidence="10">
    <location>
        <begin position="147"/>
        <end position="166"/>
    </location>
</feature>
<keyword evidence="5 10" id="KW-0256">Endoplasmic reticulum</keyword>
<dbReference type="STRING" id="286115.A0A507D8C8"/>
<evidence type="ECO:0000256" key="5">
    <source>
        <dbReference type="ARBA" id="ARBA00022824"/>
    </source>
</evidence>
<dbReference type="PANTHER" id="PTHR13117">
    <property type="entry name" value="ENDOPLASMIC RETICULUM MULTISPAN TRANSMEMBRANE PROTEIN-RELATED"/>
    <property type="match status" value="1"/>
</dbReference>
<protein>
    <recommendedName>
        <fullName evidence="8 10">Man(5)GlcNAc(2)-PP-dolichol translocation protein RFT1</fullName>
    </recommendedName>
</protein>
<dbReference type="PANTHER" id="PTHR13117:SF5">
    <property type="entry name" value="PROTEIN RFT1 HOMOLOG"/>
    <property type="match status" value="1"/>
</dbReference>
<keyword evidence="4 10" id="KW-0812">Transmembrane</keyword>
<dbReference type="EMBL" id="QEAM01000212">
    <property type="protein sequence ID" value="TPX43688.1"/>
    <property type="molecule type" value="Genomic_DNA"/>
</dbReference>
<evidence type="ECO:0000256" key="3">
    <source>
        <dbReference type="ARBA" id="ARBA00010288"/>
    </source>
</evidence>
<dbReference type="GO" id="GO:0034203">
    <property type="term" value="P:glycolipid translocation"/>
    <property type="evidence" value="ECO:0007669"/>
    <property type="project" value="TreeGrafter"/>
</dbReference>
<dbReference type="Proteomes" id="UP000317494">
    <property type="component" value="Unassembled WGS sequence"/>
</dbReference>
<feature type="transmembrane region" description="Helical" evidence="10">
    <location>
        <begin position="437"/>
        <end position="461"/>
    </location>
</feature>
<dbReference type="VEuPathDB" id="FungiDB:SeMB42_g03248"/>
<feature type="transmembrane region" description="Helical" evidence="10">
    <location>
        <begin position="103"/>
        <end position="127"/>
    </location>
</feature>
<comment type="caution">
    <text evidence="12">The sequence shown here is derived from an EMBL/GenBank/DDBJ whole genome shotgun (WGS) entry which is preliminary data.</text>
</comment>
<comment type="function">
    <text evidence="9 10">Intramembrane glycolipid transporter that operates in the biosynthetic pathway of dolichol-linked oligosaccharides, the glycan precursors employed in protein asparagine (N)-glycosylation. The sequential addition of sugars to dolichol pyrophosphate produces dolichol-linked oligosaccharides containing fourteen sugars, including two GlcNAcs, nine mannoses and three glucoses. Once assembled, the oligosaccharide is transferred from the lipid to nascent proteins by oligosaccharyltransferases. The assembly of dolichol-linked oligosaccharides begins on the cytosolic side of the endoplasmic reticulum membrane and finishes in its lumen. RFT1 could mediate the translocation of the cytosolically oriented intermediate DolPP-GlcNAc2Man5, produced by ALG11, into the ER lumen where dolichol-linked oligosaccharides assembly continues. However, the intramembrane lipid transporter activity could not be confirmed in vitro.</text>
</comment>
<comment type="pathway">
    <text evidence="2">Protein modification; protein glycosylation.</text>
</comment>
<keyword evidence="6 10" id="KW-1133">Transmembrane helix</keyword>
<feature type="transmembrane region" description="Helical" evidence="10">
    <location>
        <begin position="413"/>
        <end position="431"/>
    </location>
</feature>
<feature type="transmembrane region" description="Helical" evidence="10">
    <location>
        <begin position="206"/>
        <end position="229"/>
    </location>
</feature>
<feature type="transmembrane region" description="Helical" evidence="10">
    <location>
        <begin position="178"/>
        <end position="200"/>
    </location>
</feature>
<evidence type="ECO:0000313" key="14">
    <source>
        <dbReference type="Proteomes" id="UP000320475"/>
    </source>
</evidence>
<dbReference type="OrthoDB" id="9979195at2759"/>
<keyword evidence="7 10" id="KW-0472">Membrane</keyword>
<dbReference type="GO" id="GO:0006488">
    <property type="term" value="P:dolichol-linked oligosaccharide biosynthetic process"/>
    <property type="evidence" value="ECO:0007669"/>
    <property type="project" value="InterPro"/>
</dbReference>
<comment type="subcellular location">
    <subcellularLocation>
        <location evidence="1 10">Endoplasmic reticulum membrane</location>
        <topology evidence="1 10">Multi-pass membrane protein</topology>
    </subcellularLocation>
</comment>
<accession>A0A507D8C8</accession>
<keyword evidence="13" id="KW-1185">Reference proteome</keyword>
<sequence length="554" mass="61199">MSVKSSNSKAADALNSSVQGAGYLVLLQLSTRAASFILNLILLRLTSSRVLGVVSVELELLLSTILFLSREGIRMSILRTSEPASADKNHHAKSPTKTSLQPVFNLAYLPILTGLAMIMAVLSYHLFYKGPQRYGDRAQHDMTIAVGLYSLGALFELLSEPIYVLSQVQLQYNIRVRAEGLAVFCKTLTTLAVMYFFVYMGTLTDGFAIIAFAVAQAVYGLVLLVMYGYNLGTLPRFSKLDSGAYFDSGLSHLAWSFTLQSMIKHLLTEGDKIVLVGSSTAEDMGVYAYVSNYGSLIARILFQPVEETMRAYFSKVLNNSSISGDEAKSVLSVLTMLVKTHFLLGSVFVFFATNYSTALVSIIGGKTWSATSAPQAFAAYCLYVPVMGINGITEGFLQGVASEKTLNTQSIRMVGFWLIFIGSGWLFMGVLKMGAVGLILANMVNLFLRINLACTFIGNFFQDLARKLDDKEIKQLWTFEAVVPRSMAFWGCCVASWLITYWSERYIGIGTPRQMMLHIGIGIFCFAITAFVGYKTESQHVRRVRDFIKAIKRK</sequence>
<feature type="transmembrane region" description="Helical" evidence="10">
    <location>
        <begin position="515"/>
        <end position="534"/>
    </location>
</feature>
<dbReference type="EMBL" id="QEAN01000112">
    <property type="protein sequence ID" value="TPX47671.1"/>
    <property type="molecule type" value="Genomic_DNA"/>
</dbReference>
<reference evidence="13 14" key="1">
    <citation type="journal article" date="2019" name="Sci. Rep.">
        <title>Comparative genomics of chytrid fungi reveal insights into the obligate biotrophic and pathogenic lifestyle of Synchytrium endobioticum.</title>
        <authorList>
            <person name="van de Vossenberg B.T.L.H."/>
            <person name="Warris S."/>
            <person name="Nguyen H.D.T."/>
            <person name="van Gent-Pelzer M.P.E."/>
            <person name="Joly D.L."/>
            <person name="van de Geest H.C."/>
            <person name="Bonants P.J.M."/>
            <person name="Smith D.S."/>
            <person name="Levesque C.A."/>
            <person name="van der Lee T.A.J."/>
        </authorList>
    </citation>
    <scope>NUCLEOTIDE SEQUENCE [LARGE SCALE GENOMIC DNA]</scope>
    <source>
        <strain evidence="11 14">LEV6574</strain>
        <strain evidence="12 13">MB42</strain>
    </source>
</reference>
<evidence type="ECO:0000256" key="2">
    <source>
        <dbReference type="ARBA" id="ARBA00004922"/>
    </source>
</evidence>
<evidence type="ECO:0000313" key="11">
    <source>
        <dbReference type="EMBL" id="TPX43688.1"/>
    </source>
</evidence>
<evidence type="ECO:0000313" key="12">
    <source>
        <dbReference type="EMBL" id="TPX47671.1"/>
    </source>
</evidence>
<evidence type="ECO:0000256" key="8">
    <source>
        <dbReference type="ARBA" id="ARBA00044793"/>
    </source>
</evidence>
<gene>
    <name evidence="11" type="ORF">SeLEV6574_g04911</name>
    <name evidence="12" type="ORF">SeMB42_g03248</name>
</gene>
<evidence type="ECO:0000256" key="1">
    <source>
        <dbReference type="ARBA" id="ARBA00004477"/>
    </source>
</evidence>
<name>A0A507D8C8_9FUNG</name>
<dbReference type="InterPro" id="IPR007594">
    <property type="entry name" value="RFT1"/>
</dbReference>
<dbReference type="GO" id="GO:0005789">
    <property type="term" value="C:endoplasmic reticulum membrane"/>
    <property type="evidence" value="ECO:0007669"/>
    <property type="project" value="UniProtKB-SubCell"/>
</dbReference>
<organism evidence="12 13">
    <name type="scientific">Synchytrium endobioticum</name>
    <dbReference type="NCBI Taxonomy" id="286115"/>
    <lineage>
        <taxon>Eukaryota</taxon>
        <taxon>Fungi</taxon>
        <taxon>Fungi incertae sedis</taxon>
        <taxon>Chytridiomycota</taxon>
        <taxon>Chytridiomycota incertae sedis</taxon>
        <taxon>Chytridiomycetes</taxon>
        <taxon>Synchytriales</taxon>
        <taxon>Synchytriaceae</taxon>
        <taxon>Synchytrium</taxon>
    </lineage>
</organism>
<feature type="transmembrane region" description="Helical" evidence="10">
    <location>
        <begin position="377"/>
        <end position="401"/>
    </location>
</feature>
<dbReference type="Proteomes" id="UP000320475">
    <property type="component" value="Unassembled WGS sequence"/>
</dbReference>
<proteinExistence type="inferred from homology"/>
<feature type="transmembrane region" description="Helical" evidence="10">
    <location>
        <begin position="21"/>
        <end position="43"/>
    </location>
</feature>
<dbReference type="Pfam" id="PF04506">
    <property type="entry name" value="Rft-1"/>
    <property type="match status" value="1"/>
</dbReference>
<evidence type="ECO:0000256" key="6">
    <source>
        <dbReference type="ARBA" id="ARBA00022989"/>
    </source>
</evidence>
<dbReference type="AlphaFoldDB" id="A0A507D8C8"/>
<feature type="transmembrane region" description="Helical" evidence="10">
    <location>
        <begin position="482"/>
        <end position="503"/>
    </location>
</feature>
<comment type="similarity">
    <text evidence="3 10">Belongs to the RFT1 family.</text>
</comment>
<keyword evidence="10" id="KW-0813">Transport</keyword>
<evidence type="ECO:0000313" key="13">
    <source>
        <dbReference type="Proteomes" id="UP000317494"/>
    </source>
</evidence>
<feature type="transmembrane region" description="Helical" evidence="10">
    <location>
        <begin position="342"/>
        <end position="365"/>
    </location>
</feature>